<feature type="transmembrane region" description="Helical" evidence="11">
    <location>
        <begin position="320"/>
        <end position="339"/>
    </location>
</feature>
<feature type="transmembrane region" description="Helical" evidence="11">
    <location>
        <begin position="105"/>
        <end position="123"/>
    </location>
</feature>
<dbReference type="PANTHER" id="PTHR43528">
    <property type="entry name" value="ALPHA-KETOGLUTARATE PERMEASE"/>
    <property type="match status" value="1"/>
</dbReference>
<keyword evidence="8 11" id="KW-0472">Membrane</keyword>
<reference evidence="13 14" key="1">
    <citation type="submission" date="2019-02" db="EMBL/GenBank/DDBJ databases">
        <title>Sequencing the genomes of 1000 actinobacteria strains.</title>
        <authorList>
            <person name="Klenk H.-P."/>
        </authorList>
    </citation>
    <scope>NUCLEOTIDE SEQUENCE [LARGE SCALE GENOMIC DNA]</scope>
    <source>
        <strain evidence="13 14">DSM 45779</strain>
    </source>
</reference>
<organism evidence="13 14">
    <name type="scientific">Pseudonocardia sediminis</name>
    <dbReference type="NCBI Taxonomy" id="1397368"/>
    <lineage>
        <taxon>Bacteria</taxon>
        <taxon>Bacillati</taxon>
        <taxon>Actinomycetota</taxon>
        <taxon>Actinomycetes</taxon>
        <taxon>Pseudonocardiales</taxon>
        <taxon>Pseudonocardiaceae</taxon>
        <taxon>Pseudonocardia</taxon>
    </lineage>
</organism>
<dbReference type="Proteomes" id="UP000291591">
    <property type="component" value="Unassembled WGS sequence"/>
</dbReference>
<dbReference type="EMBL" id="SHKL01000001">
    <property type="protein sequence ID" value="RZT84418.1"/>
    <property type="molecule type" value="Genomic_DNA"/>
</dbReference>
<evidence type="ECO:0000256" key="6">
    <source>
        <dbReference type="ARBA" id="ARBA00022847"/>
    </source>
</evidence>
<keyword evidence="3" id="KW-0813">Transport</keyword>
<proteinExistence type="inferred from homology"/>
<keyword evidence="5 11" id="KW-0812">Transmembrane</keyword>
<dbReference type="PROSITE" id="PS00217">
    <property type="entry name" value="SUGAR_TRANSPORT_2"/>
    <property type="match status" value="1"/>
</dbReference>
<evidence type="ECO:0000256" key="1">
    <source>
        <dbReference type="ARBA" id="ARBA00004651"/>
    </source>
</evidence>
<feature type="transmembrane region" description="Helical" evidence="11">
    <location>
        <begin position="205"/>
        <end position="224"/>
    </location>
</feature>
<evidence type="ECO:0000256" key="7">
    <source>
        <dbReference type="ARBA" id="ARBA00022989"/>
    </source>
</evidence>
<evidence type="ECO:0000256" key="9">
    <source>
        <dbReference type="ARBA" id="ARBA00037295"/>
    </source>
</evidence>
<dbReference type="Gene3D" id="1.20.1250.20">
    <property type="entry name" value="MFS general substrate transporter like domains"/>
    <property type="match status" value="2"/>
</dbReference>
<name>A0A4Q7UU43_PSEST</name>
<dbReference type="GO" id="GO:0005886">
    <property type="term" value="C:plasma membrane"/>
    <property type="evidence" value="ECO:0007669"/>
    <property type="project" value="UniProtKB-SubCell"/>
</dbReference>
<dbReference type="PANTHER" id="PTHR43528:SF1">
    <property type="entry name" value="ALPHA-KETOGLUTARATE PERMEASE"/>
    <property type="match status" value="1"/>
</dbReference>
<keyword evidence="7 11" id="KW-1133">Transmembrane helix</keyword>
<sequence length="442" mass="46165">MEHAHYDCFVSNEAAVADEQSWTPEDRSRTRRAALAGGVGTMIEYYDFGLYGYLAVVVAPLFFPSTDPVVSLLASLAVFGSAFLIRPVGGVVFGHIGDRYGRRRALVVTLVVMGVASTALGLLPTYSQIGVVATVLLVLIRLLQGFSAGGEVGGAATFISESTPARLRAFYGSFTPLGATAGFAVAASVAGGVSALTTDEQMTAWGWRIPFLLALPLTLFCLWMRTRVAETHPGPERRTGSPLAAVVRHGGVALAQASMVSVAVQASSYIGLTYMSIHLIQRLEYPPASVYWTATVVIGVTAVLTAVGGLLGDRIGANRIMVIGLVGFLLLSIPVFALLDGGLALAGLAYLLFMVAAIAVQVGAYAMVPRLFHPDTRYTGVAIGWNVGSVLAGGTAPFAAVWLIERTGSVVAPAWFVMAAAAVGLGGALWIRRTAGSRSVVG</sequence>
<evidence type="ECO:0000259" key="12">
    <source>
        <dbReference type="PROSITE" id="PS50850"/>
    </source>
</evidence>
<evidence type="ECO:0000256" key="11">
    <source>
        <dbReference type="SAM" id="Phobius"/>
    </source>
</evidence>
<feature type="domain" description="Major facilitator superfamily (MFS) profile" evidence="12">
    <location>
        <begin position="33"/>
        <end position="442"/>
    </location>
</feature>
<feature type="transmembrane region" description="Helical" evidence="11">
    <location>
        <begin position="69"/>
        <end position="93"/>
    </location>
</feature>
<keyword evidence="14" id="KW-1185">Reference proteome</keyword>
<evidence type="ECO:0000256" key="5">
    <source>
        <dbReference type="ARBA" id="ARBA00022692"/>
    </source>
</evidence>
<dbReference type="InterPro" id="IPR036259">
    <property type="entry name" value="MFS_trans_sf"/>
</dbReference>
<dbReference type="FunFam" id="1.20.1250.20:FF:000001">
    <property type="entry name" value="Dicarboxylate MFS transporter"/>
    <property type="match status" value="1"/>
</dbReference>
<keyword evidence="4" id="KW-1003">Cell membrane</keyword>
<evidence type="ECO:0000256" key="3">
    <source>
        <dbReference type="ARBA" id="ARBA00022448"/>
    </source>
</evidence>
<dbReference type="GO" id="GO:0015293">
    <property type="term" value="F:symporter activity"/>
    <property type="evidence" value="ECO:0007669"/>
    <property type="project" value="UniProtKB-KW"/>
</dbReference>
<evidence type="ECO:0000256" key="4">
    <source>
        <dbReference type="ARBA" id="ARBA00022475"/>
    </source>
</evidence>
<protein>
    <recommendedName>
        <fullName evidence="10">Putative proline/betaine transporter</fullName>
    </recommendedName>
</protein>
<evidence type="ECO:0000313" key="13">
    <source>
        <dbReference type="EMBL" id="RZT84418.1"/>
    </source>
</evidence>
<gene>
    <name evidence="13" type="ORF">EV383_1259</name>
</gene>
<feature type="transmembrane region" description="Helical" evidence="11">
    <location>
        <begin position="169"/>
        <end position="193"/>
    </location>
</feature>
<feature type="transmembrane region" description="Helical" evidence="11">
    <location>
        <begin position="380"/>
        <end position="404"/>
    </location>
</feature>
<dbReference type="InterPro" id="IPR051084">
    <property type="entry name" value="H+-coupled_symporters"/>
</dbReference>
<dbReference type="InterPro" id="IPR011701">
    <property type="entry name" value="MFS"/>
</dbReference>
<evidence type="ECO:0000256" key="10">
    <source>
        <dbReference type="ARBA" id="ARBA00039918"/>
    </source>
</evidence>
<dbReference type="Pfam" id="PF07690">
    <property type="entry name" value="MFS_1"/>
    <property type="match status" value="1"/>
</dbReference>
<comment type="subcellular location">
    <subcellularLocation>
        <location evidence="1">Cell membrane</location>
        <topology evidence="1">Multi-pass membrane protein</topology>
    </subcellularLocation>
</comment>
<feature type="transmembrane region" description="Helical" evidence="11">
    <location>
        <begin position="245"/>
        <end position="270"/>
    </location>
</feature>
<dbReference type="AlphaFoldDB" id="A0A4Q7UU43"/>
<accession>A0A4Q7UU43</accession>
<comment type="caution">
    <text evidence="13">The sequence shown here is derived from an EMBL/GenBank/DDBJ whole genome shotgun (WGS) entry which is preliminary data.</text>
</comment>
<keyword evidence="6" id="KW-0769">Symport</keyword>
<evidence type="ECO:0000256" key="8">
    <source>
        <dbReference type="ARBA" id="ARBA00023136"/>
    </source>
</evidence>
<comment type="function">
    <text evidence="9">May be a proton symporter involved in the uptake of osmolytes such as proline and glycine betaine.</text>
</comment>
<feature type="transmembrane region" description="Helical" evidence="11">
    <location>
        <begin position="290"/>
        <end position="311"/>
    </location>
</feature>
<dbReference type="PROSITE" id="PS50850">
    <property type="entry name" value="MFS"/>
    <property type="match status" value="1"/>
</dbReference>
<evidence type="ECO:0000256" key="2">
    <source>
        <dbReference type="ARBA" id="ARBA00008240"/>
    </source>
</evidence>
<feature type="transmembrane region" description="Helical" evidence="11">
    <location>
        <begin position="410"/>
        <end position="431"/>
    </location>
</feature>
<dbReference type="InterPro" id="IPR020846">
    <property type="entry name" value="MFS_dom"/>
</dbReference>
<dbReference type="SUPFAM" id="SSF103473">
    <property type="entry name" value="MFS general substrate transporter"/>
    <property type="match status" value="1"/>
</dbReference>
<feature type="transmembrane region" description="Helical" evidence="11">
    <location>
        <begin position="45"/>
        <end position="63"/>
    </location>
</feature>
<evidence type="ECO:0000313" key="14">
    <source>
        <dbReference type="Proteomes" id="UP000291591"/>
    </source>
</evidence>
<dbReference type="InterPro" id="IPR005829">
    <property type="entry name" value="Sugar_transporter_CS"/>
</dbReference>
<comment type="similarity">
    <text evidence="2">Belongs to the major facilitator superfamily. Metabolite:H+ Symporter (MHS) family (TC 2.A.1.6) family.</text>
</comment>
<feature type="transmembrane region" description="Helical" evidence="11">
    <location>
        <begin position="345"/>
        <end position="368"/>
    </location>
</feature>